<protein>
    <submittedName>
        <fullName evidence="2">Uncharacterized protein</fullName>
    </submittedName>
</protein>
<gene>
    <name evidence="2" type="ORF">QBC42DRAFT_238015</name>
</gene>
<organism evidence="2 3">
    <name type="scientific">Cladorrhinum samala</name>
    <dbReference type="NCBI Taxonomy" id="585594"/>
    <lineage>
        <taxon>Eukaryota</taxon>
        <taxon>Fungi</taxon>
        <taxon>Dikarya</taxon>
        <taxon>Ascomycota</taxon>
        <taxon>Pezizomycotina</taxon>
        <taxon>Sordariomycetes</taxon>
        <taxon>Sordariomycetidae</taxon>
        <taxon>Sordariales</taxon>
        <taxon>Podosporaceae</taxon>
        <taxon>Cladorrhinum</taxon>
    </lineage>
</organism>
<evidence type="ECO:0000256" key="1">
    <source>
        <dbReference type="SAM" id="MobiDB-lite"/>
    </source>
</evidence>
<dbReference type="PANTHER" id="PTHR37540:SF5">
    <property type="entry name" value="TRANSCRIPTION FACTOR DOMAIN-CONTAINING PROTEIN"/>
    <property type="match status" value="1"/>
</dbReference>
<feature type="compositionally biased region" description="Low complexity" evidence="1">
    <location>
        <begin position="9"/>
        <end position="20"/>
    </location>
</feature>
<evidence type="ECO:0000313" key="2">
    <source>
        <dbReference type="EMBL" id="KAK4456681.1"/>
    </source>
</evidence>
<dbReference type="PANTHER" id="PTHR37540">
    <property type="entry name" value="TRANSCRIPTION FACTOR (ACR-2), PUTATIVE-RELATED-RELATED"/>
    <property type="match status" value="1"/>
</dbReference>
<dbReference type="AlphaFoldDB" id="A0AAV9HCA6"/>
<feature type="region of interest" description="Disordered" evidence="1">
    <location>
        <begin position="1"/>
        <end position="39"/>
    </location>
</feature>
<name>A0AAV9HCA6_9PEZI</name>
<evidence type="ECO:0000313" key="3">
    <source>
        <dbReference type="Proteomes" id="UP001321749"/>
    </source>
</evidence>
<accession>A0AAV9HCA6</accession>
<reference evidence="2" key="1">
    <citation type="journal article" date="2023" name="Mol. Phylogenet. Evol.">
        <title>Genome-scale phylogeny and comparative genomics of the fungal order Sordariales.</title>
        <authorList>
            <person name="Hensen N."/>
            <person name="Bonometti L."/>
            <person name="Westerberg I."/>
            <person name="Brannstrom I.O."/>
            <person name="Guillou S."/>
            <person name="Cros-Aarteil S."/>
            <person name="Calhoun S."/>
            <person name="Haridas S."/>
            <person name="Kuo A."/>
            <person name="Mondo S."/>
            <person name="Pangilinan J."/>
            <person name="Riley R."/>
            <person name="LaButti K."/>
            <person name="Andreopoulos B."/>
            <person name="Lipzen A."/>
            <person name="Chen C."/>
            <person name="Yan M."/>
            <person name="Daum C."/>
            <person name="Ng V."/>
            <person name="Clum A."/>
            <person name="Steindorff A."/>
            <person name="Ohm R.A."/>
            <person name="Martin F."/>
            <person name="Silar P."/>
            <person name="Natvig D.O."/>
            <person name="Lalanne C."/>
            <person name="Gautier V."/>
            <person name="Ament-Velasquez S.L."/>
            <person name="Kruys A."/>
            <person name="Hutchinson M.I."/>
            <person name="Powell A.J."/>
            <person name="Barry K."/>
            <person name="Miller A.N."/>
            <person name="Grigoriev I.V."/>
            <person name="Debuchy R."/>
            <person name="Gladieux P."/>
            <person name="Hiltunen Thoren M."/>
            <person name="Johannesson H."/>
        </authorList>
    </citation>
    <scope>NUCLEOTIDE SEQUENCE</scope>
    <source>
        <strain evidence="2">PSN324</strain>
    </source>
</reference>
<sequence length="507" mass="56705">MDASHGKRAPAATATKPRAPCGAKRTPKTERPHDSNPFIMITTPSAKIDAAARRQIRSHVMRGKNRKRVDPERNVALGSWINGCQAPPTAPVKMPDRVVIPRRVGTEISHFQLVDAVDPHRTELVFTWFSVIKQNMYPIEAVIQPPADPWLDYLAYDRAYLQCVLFATQSFLDWRRDGRIGELSFQHLNAAMQSLRQNLAKDDHTALTASDSTMAVVVTLSMMAEVLHDGTAAGNHLEALFHLVQMRGGIHAVQHNPQLQTKILRADLGRAISTGSKPLFFSDGFSWDPYLAPQSRTPSLAAASKHTIFHVLSRANETPDQRLVNIYLDLLEFSLGADIAYQTGKKIEFDPFLETLVSAQYRLLALRDEHLESEHTTGTIVTLGMLAFTTTTFLQVQGLPVNYDDLARRLRGHLVAFQQADIEEGAELTRLKLWFLFMAAISVLTEPEDEGMLLGVAGQLLARLGMSNASWANVRDVLREHIWVDWLHMPCGQIFFGKIIAQNNLLR</sequence>
<keyword evidence="3" id="KW-1185">Reference proteome</keyword>
<dbReference type="EMBL" id="MU865178">
    <property type="protein sequence ID" value="KAK4456681.1"/>
    <property type="molecule type" value="Genomic_DNA"/>
</dbReference>
<comment type="caution">
    <text evidence="2">The sequence shown here is derived from an EMBL/GenBank/DDBJ whole genome shotgun (WGS) entry which is preliminary data.</text>
</comment>
<reference evidence="2" key="2">
    <citation type="submission" date="2023-06" db="EMBL/GenBank/DDBJ databases">
        <authorList>
            <consortium name="Lawrence Berkeley National Laboratory"/>
            <person name="Mondo S.J."/>
            <person name="Hensen N."/>
            <person name="Bonometti L."/>
            <person name="Westerberg I."/>
            <person name="Brannstrom I.O."/>
            <person name="Guillou S."/>
            <person name="Cros-Aarteil S."/>
            <person name="Calhoun S."/>
            <person name="Haridas S."/>
            <person name="Kuo A."/>
            <person name="Pangilinan J."/>
            <person name="Riley R."/>
            <person name="Labutti K."/>
            <person name="Andreopoulos B."/>
            <person name="Lipzen A."/>
            <person name="Chen C."/>
            <person name="Yanf M."/>
            <person name="Daum C."/>
            <person name="Ng V."/>
            <person name="Clum A."/>
            <person name="Steindorff A."/>
            <person name="Ohm R."/>
            <person name="Martin F."/>
            <person name="Silar P."/>
            <person name="Natvig D."/>
            <person name="Lalanne C."/>
            <person name="Gautier V."/>
            <person name="Ament-Velasquez S.L."/>
            <person name="Kruys A."/>
            <person name="Hutchinson M.I."/>
            <person name="Powell A.J."/>
            <person name="Barry K."/>
            <person name="Miller A.N."/>
            <person name="Grigoriev I.V."/>
            <person name="Debuchy R."/>
            <person name="Gladieux P."/>
            <person name="Thoren M.H."/>
            <person name="Johannesson H."/>
        </authorList>
    </citation>
    <scope>NUCLEOTIDE SEQUENCE</scope>
    <source>
        <strain evidence="2">PSN324</strain>
    </source>
</reference>
<proteinExistence type="predicted"/>
<dbReference type="Proteomes" id="UP001321749">
    <property type="component" value="Unassembled WGS sequence"/>
</dbReference>